<name>D8M2T8_BLAHO</name>
<feature type="active site" evidence="2">
    <location>
        <position position="146"/>
    </location>
</feature>
<protein>
    <recommendedName>
        <fullName evidence="6">Legumain</fullName>
    </recommendedName>
</protein>
<dbReference type="PRINTS" id="PR00776">
    <property type="entry name" value="HEMOGLOBNASE"/>
</dbReference>
<dbReference type="Gene3D" id="1.10.132.130">
    <property type="match status" value="1"/>
</dbReference>
<evidence type="ECO:0000256" key="1">
    <source>
        <dbReference type="ARBA" id="ARBA00009941"/>
    </source>
</evidence>
<organism evidence="4">
    <name type="scientific">Blastocystis hominis</name>
    <dbReference type="NCBI Taxonomy" id="12968"/>
    <lineage>
        <taxon>Eukaryota</taxon>
        <taxon>Sar</taxon>
        <taxon>Stramenopiles</taxon>
        <taxon>Bigyra</taxon>
        <taxon>Opalozoa</taxon>
        <taxon>Opalinata</taxon>
        <taxon>Blastocystidae</taxon>
        <taxon>Blastocystis</taxon>
    </lineage>
</organism>
<feature type="signal peptide" evidence="3">
    <location>
        <begin position="1"/>
        <end position="16"/>
    </location>
</feature>
<dbReference type="GO" id="GO:0006624">
    <property type="term" value="P:vacuolar protein processing"/>
    <property type="evidence" value="ECO:0007669"/>
    <property type="project" value="TreeGrafter"/>
</dbReference>
<dbReference type="PANTHER" id="PTHR12000">
    <property type="entry name" value="HEMOGLOBINASE FAMILY MEMBER"/>
    <property type="match status" value="1"/>
</dbReference>
<dbReference type="OrthoDB" id="192611at2759"/>
<dbReference type="AlphaFoldDB" id="D8M2T8"/>
<dbReference type="Proteomes" id="UP000008312">
    <property type="component" value="Unassembled WGS sequence"/>
</dbReference>
<dbReference type="PANTHER" id="PTHR12000:SF42">
    <property type="entry name" value="LEGUMAIN"/>
    <property type="match status" value="1"/>
</dbReference>
<accession>D8M2T8</accession>
<dbReference type="OMA" id="LMSTHAV"/>
<evidence type="ECO:0000256" key="2">
    <source>
        <dbReference type="PIRSR" id="PIRSR019663-1"/>
    </source>
</evidence>
<dbReference type="InterPro" id="IPR001096">
    <property type="entry name" value="Peptidase_C13"/>
</dbReference>
<sequence>MYALFIALAILSIASADRFAIIIAPRANWPDYGVQSESCRMYKDLIAGGMKAENIILMSTHAVSDLPRNPFPGDLYTDDSPEAPGKDYAHGCVEHIDYEEDQMSGKVMLAIMRADVEELKKLTEMENPRVLKTTAEDDIMLYFTSHGGPGSILVGSSTVSERDLIKTLEYMHENHMYKRFLFLMEACYSGSMFVNLDKSLNVYALTAADPDHSSYESHCPPNDVVNKKALGTCLSCYWDNAMEWFIEGGTEHTLDELHDHIHAKVAESSSQNASKWGDLELGKLPLSTFMGNIPANRLNARKADDSEKIAKADVPAHLAKWNAIRASGKDKETAMKAYETILMAEAKKEVEVMRLGRLLMNEKAANQALTSAAESYSASCVAELANTLVSKCGHSYPMNDKTMNMLKNICLPGVSVPNVDFTQVCM</sequence>
<dbReference type="InterPro" id="IPR046427">
    <property type="entry name" value="Legumain_prodom_sf"/>
</dbReference>
<dbReference type="Gene3D" id="3.40.50.1460">
    <property type="match status" value="1"/>
</dbReference>
<dbReference type="Pfam" id="PF01650">
    <property type="entry name" value="Peptidase_C13"/>
    <property type="match status" value="1"/>
</dbReference>
<feature type="active site" description="Nucleophile" evidence="2">
    <location>
        <position position="187"/>
    </location>
</feature>
<gene>
    <name evidence="4" type="ORF">GSBLH_T00002757001</name>
</gene>
<evidence type="ECO:0000256" key="3">
    <source>
        <dbReference type="SAM" id="SignalP"/>
    </source>
</evidence>
<keyword evidence="3" id="KW-0732">Signal</keyword>
<dbReference type="PIRSF" id="PIRSF019663">
    <property type="entry name" value="Legumain"/>
    <property type="match status" value="1"/>
</dbReference>
<dbReference type="GO" id="GO:0005773">
    <property type="term" value="C:vacuole"/>
    <property type="evidence" value="ECO:0007669"/>
    <property type="project" value="GOC"/>
</dbReference>
<dbReference type="GO" id="GO:0004197">
    <property type="term" value="F:cysteine-type endopeptidase activity"/>
    <property type="evidence" value="ECO:0007669"/>
    <property type="project" value="TreeGrafter"/>
</dbReference>
<keyword evidence="5" id="KW-1185">Reference proteome</keyword>
<dbReference type="GO" id="GO:0051603">
    <property type="term" value="P:proteolysis involved in protein catabolic process"/>
    <property type="evidence" value="ECO:0007669"/>
    <property type="project" value="TreeGrafter"/>
</dbReference>
<evidence type="ECO:0000313" key="4">
    <source>
        <dbReference type="EMBL" id="CBK22661.2"/>
    </source>
</evidence>
<dbReference type="InParanoid" id="D8M2T8"/>
<dbReference type="GeneID" id="24919899"/>
<proteinExistence type="inferred from homology"/>
<dbReference type="RefSeq" id="XP_012896709.1">
    <property type="nucleotide sequence ID" value="XM_013041255.1"/>
</dbReference>
<evidence type="ECO:0008006" key="6">
    <source>
        <dbReference type="Google" id="ProtNLM"/>
    </source>
</evidence>
<comment type="similarity">
    <text evidence="1">Belongs to the peptidase C13 family.</text>
</comment>
<dbReference type="EMBL" id="FN668650">
    <property type="protein sequence ID" value="CBK22661.2"/>
    <property type="molecule type" value="Genomic_DNA"/>
</dbReference>
<feature type="chain" id="PRO_5003117691" description="Legumain" evidence="3">
    <location>
        <begin position="17"/>
        <end position="426"/>
    </location>
</feature>
<evidence type="ECO:0000313" key="5">
    <source>
        <dbReference type="Proteomes" id="UP000008312"/>
    </source>
</evidence>
<reference evidence="4" key="1">
    <citation type="submission" date="2010-02" db="EMBL/GenBank/DDBJ databases">
        <title>Sequencing and annotation of the Blastocystis hominis genome.</title>
        <authorList>
            <person name="Wincker P."/>
        </authorList>
    </citation>
    <scope>NUCLEOTIDE SEQUENCE</scope>
    <source>
        <strain evidence="4">Singapore isolate B</strain>
    </source>
</reference>